<dbReference type="InterPro" id="IPR029070">
    <property type="entry name" value="Chitinase_insertion_sf"/>
</dbReference>
<dbReference type="SUPFAM" id="SSF54556">
    <property type="entry name" value="Chitinase insertion domain"/>
    <property type="match status" value="1"/>
</dbReference>
<dbReference type="Gene3D" id="3.20.20.80">
    <property type="entry name" value="Glycosidases"/>
    <property type="match status" value="1"/>
</dbReference>
<reference evidence="2 3" key="1">
    <citation type="journal article" date="2015" name="Genome Biol. Evol.">
        <title>Phylogenomic analyses indicate that early fungi evolved digesting cell walls of algal ancestors of land plants.</title>
        <authorList>
            <person name="Chang Y."/>
            <person name="Wang S."/>
            <person name="Sekimoto S."/>
            <person name="Aerts A.L."/>
            <person name="Choi C."/>
            <person name="Clum A."/>
            <person name="LaButti K.M."/>
            <person name="Lindquist E.A."/>
            <person name="Yee Ngan C."/>
            <person name="Ohm R.A."/>
            <person name="Salamov A.A."/>
            <person name="Grigoriev I.V."/>
            <person name="Spatafora J.W."/>
            <person name="Berbee M.L."/>
        </authorList>
    </citation>
    <scope>NUCLEOTIDE SEQUENCE [LARGE SCALE GENOMIC DNA]</scope>
    <source>
        <strain evidence="2 3">JEL478</strain>
    </source>
</reference>
<dbReference type="STRING" id="1344416.A0A138ZX92"/>
<protein>
    <submittedName>
        <fullName evidence="2">Glycoside hydrolase family 18 protein</fullName>
    </submittedName>
</protein>
<dbReference type="PROSITE" id="PS51910">
    <property type="entry name" value="GH18_2"/>
    <property type="match status" value="1"/>
</dbReference>
<evidence type="ECO:0000313" key="3">
    <source>
        <dbReference type="Proteomes" id="UP000070544"/>
    </source>
</evidence>
<dbReference type="Proteomes" id="UP000070544">
    <property type="component" value="Unassembled WGS sequence"/>
</dbReference>
<dbReference type="PANTHER" id="PTHR11177:SF317">
    <property type="entry name" value="CHITINASE 12-RELATED"/>
    <property type="match status" value="1"/>
</dbReference>
<keyword evidence="3" id="KW-1185">Reference proteome</keyword>
<dbReference type="Pfam" id="PF00704">
    <property type="entry name" value="Glyco_hydro_18"/>
    <property type="match status" value="1"/>
</dbReference>
<dbReference type="PANTHER" id="PTHR11177">
    <property type="entry name" value="CHITINASE"/>
    <property type="match status" value="1"/>
</dbReference>
<dbReference type="GO" id="GO:0006032">
    <property type="term" value="P:chitin catabolic process"/>
    <property type="evidence" value="ECO:0007669"/>
    <property type="project" value="TreeGrafter"/>
</dbReference>
<dbReference type="GO" id="GO:0004568">
    <property type="term" value="F:chitinase activity"/>
    <property type="evidence" value="ECO:0007669"/>
    <property type="project" value="TreeGrafter"/>
</dbReference>
<dbReference type="InterPro" id="IPR050314">
    <property type="entry name" value="Glycosyl_Hydrlase_18"/>
</dbReference>
<dbReference type="GO" id="GO:0008061">
    <property type="term" value="F:chitin binding"/>
    <property type="evidence" value="ECO:0007669"/>
    <property type="project" value="InterPro"/>
</dbReference>
<dbReference type="GO" id="GO:0005975">
    <property type="term" value="P:carbohydrate metabolic process"/>
    <property type="evidence" value="ECO:0007669"/>
    <property type="project" value="InterPro"/>
</dbReference>
<feature type="domain" description="GH18" evidence="1">
    <location>
        <begin position="1"/>
        <end position="265"/>
    </location>
</feature>
<organism evidence="2 3">
    <name type="scientific">Gonapodya prolifera (strain JEL478)</name>
    <name type="common">Monoblepharis prolifera</name>
    <dbReference type="NCBI Taxonomy" id="1344416"/>
    <lineage>
        <taxon>Eukaryota</taxon>
        <taxon>Fungi</taxon>
        <taxon>Fungi incertae sedis</taxon>
        <taxon>Chytridiomycota</taxon>
        <taxon>Chytridiomycota incertae sedis</taxon>
        <taxon>Monoblepharidomycetes</taxon>
        <taxon>Monoblepharidales</taxon>
        <taxon>Gonapodyaceae</taxon>
        <taxon>Gonapodya</taxon>
    </lineage>
</organism>
<dbReference type="OrthoDB" id="73875at2759"/>
<proteinExistence type="predicted"/>
<dbReference type="Gene3D" id="3.10.50.10">
    <property type="match status" value="1"/>
</dbReference>
<dbReference type="InterPro" id="IPR011583">
    <property type="entry name" value="Chitinase_II/V-like_cat"/>
</dbReference>
<dbReference type="SUPFAM" id="SSF51445">
    <property type="entry name" value="(Trans)glycosidases"/>
    <property type="match status" value="1"/>
</dbReference>
<dbReference type="GO" id="GO:0005576">
    <property type="term" value="C:extracellular region"/>
    <property type="evidence" value="ECO:0007669"/>
    <property type="project" value="TreeGrafter"/>
</dbReference>
<evidence type="ECO:0000313" key="2">
    <source>
        <dbReference type="EMBL" id="KXS08763.1"/>
    </source>
</evidence>
<keyword evidence="2" id="KW-0378">Hydrolase</keyword>
<name>A0A138ZX92_GONPJ</name>
<dbReference type="AlphaFoldDB" id="A0A138ZX92"/>
<evidence type="ECO:0000259" key="1">
    <source>
        <dbReference type="PROSITE" id="PS51910"/>
    </source>
</evidence>
<dbReference type="SMART" id="SM00636">
    <property type="entry name" value="Glyco_18"/>
    <property type="match status" value="1"/>
</dbReference>
<gene>
    <name evidence="2" type="ORF">M427DRAFT_106431</name>
</gene>
<dbReference type="InterPro" id="IPR017853">
    <property type="entry name" value="GH"/>
</dbReference>
<accession>A0A138ZX92</accession>
<dbReference type="EMBL" id="KQ966075">
    <property type="protein sequence ID" value="KXS08763.1"/>
    <property type="molecule type" value="Genomic_DNA"/>
</dbReference>
<sequence length="265" mass="28717">MRQANASVKVLLSVGGWGAAQMLQQLIGNSALMKKFAASLGTLVTELGLQGVDLDYEYPPSDDTTARQLRDWVAAVRRASPPGTLVTAAVSSDPANFPRWLDTAFDSFYIMSYDFVGPWTSRTGHNSDLAAGKACVGAWLSHGYPLSKLNLGCAAYGRSCTVQSPNGTMNGLGAEAVDGSWQELTYAQVLDMRRTGSMSVNWDSGKCAPWLWNAASKEFVTYEDHNVMRTKRIWATARGLEGVFVWCARQDTSGRLIDALCTPSA</sequence>
<dbReference type="InterPro" id="IPR001223">
    <property type="entry name" value="Glyco_hydro18_cat"/>
</dbReference>